<evidence type="ECO:0000259" key="2">
    <source>
        <dbReference type="Pfam" id="PF04892"/>
    </source>
</evidence>
<feature type="transmembrane region" description="Helical" evidence="1">
    <location>
        <begin position="47"/>
        <end position="63"/>
    </location>
</feature>
<protein>
    <submittedName>
        <fullName evidence="3">VanZ family protein</fullName>
    </submittedName>
</protein>
<dbReference type="PANTHER" id="PTHR28008">
    <property type="entry name" value="DOMAIN PROTEIN, PUTATIVE (AFU_ORTHOLOGUE AFUA_3G10980)-RELATED"/>
    <property type="match status" value="1"/>
</dbReference>
<evidence type="ECO:0000313" key="4">
    <source>
        <dbReference type="Proteomes" id="UP000526501"/>
    </source>
</evidence>
<organism evidence="3 4">
    <name type="scientific">Pelagicoccus albus</name>
    <dbReference type="NCBI Taxonomy" id="415222"/>
    <lineage>
        <taxon>Bacteria</taxon>
        <taxon>Pseudomonadati</taxon>
        <taxon>Verrucomicrobiota</taxon>
        <taxon>Opitutia</taxon>
        <taxon>Puniceicoccales</taxon>
        <taxon>Pelagicoccaceae</taxon>
        <taxon>Pelagicoccus</taxon>
    </lineage>
</organism>
<dbReference type="AlphaFoldDB" id="A0A7X1E7E2"/>
<keyword evidence="4" id="KW-1185">Reference proteome</keyword>
<sequence length="146" mass="17153">MKALLGPDLQYSRLRLSWPPLSVMLTLLISSHFSGPPAGPDIEGFDKIAHFFVFGLLGTLFFRPLRFALKDHRRWIFAFLGVFSYSLCDEFLQYFNPERSFDPYDWMADWSGALLAIGLYRQLAWYRWLLELRLWGRRSSGEREGH</sequence>
<proteinExistence type="predicted"/>
<dbReference type="InterPro" id="IPR006976">
    <property type="entry name" value="VanZ-like"/>
</dbReference>
<keyword evidence="1" id="KW-0472">Membrane</keyword>
<evidence type="ECO:0000313" key="3">
    <source>
        <dbReference type="EMBL" id="MBC2605043.1"/>
    </source>
</evidence>
<gene>
    <name evidence="3" type="ORF">H5P27_03210</name>
</gene>
<dbReference type="PANTHER" id="PTHR28008:SF1">
    <property type="entry name" value="DOMAIN PROTEIN, PUTATIVE (AFU_ORTHOLOGUE AFUA_3G10980)-RELATED"/>
    <property type="match status" value="1"/>
</dbReference>
<dbReference type="Pfam" id="PF04892">
    <property type="entry name" value="VanZ"/>
    <property type="match status" value="1"/>
</dbReference>
<comment type="caution">
    <text evidence="3">The sequence shown here is derived from an EMBL/GenBank/DDBJ whole genome shotgun (WGS) entry which is preliminary data.</text>
</comment>
<accession>A0A7X1E7E2</accession>
<keyword evidence="1" id="KW-1133">Transmembrane helix</keyword>
<name>A0A7X1E7E2_9BACT</name>
<dbReference type="EMBL" id="JACHVC010000005">
    <property type="protein sequence ID" value="MBC2605043.1"/>
    <property type="molecule type" value="Genomic_DNA"/>
</dbReference>
<dbReference type="Proteomes" id="UP000526501">
    <property type="component" value="Unassembled WGS sequence"/>
</dbReference>
<feature type="domain" description="VanZ-like" evidence="2">
    <location>
        <begin position="42"/>
        <end position="121"/>
    </location>
</feature>
<dbReference type="NCBIfam" id="NF037970">
    <property type="entry name" value="vanZ_1"/>
    <property type="match status" value="1"/>
</dbReference>
<evidence type="ECO:0000256" key="1">
    <source>
        <dbReference type="SAM" id="Phobius"/>
    </source>
</evidence>
<reference evidence="3 4" key="1">
    <citation type="submission" date="2020-07" db="EMBL/GenBank/DDBJ databases">
        <authorList>
            <person name="Feng X."/>
        </authorList>
    </citation>
    <scope>NUCLEOTIDE SEQUENCE [LARGE SCALE GENOMIC DNA]</scope>
    <source>
        <strain evidence="3 4">JCM23202</strain>
    </source>
</reference>
<keyword evidence="1" id="KW-0812">Transmembrane</keyword>